<dbReference type="Proteomes" id="UP000636394">
    <property type="component" value="Unassembled WGS sequence"/>
</dbReference>
<evidence type="ECO:0008006" key="5">
    <source>
        <dbReference type="Google" id="ProtNLM"/>
    </source>
</evidence>
<dbReference type="RefSeq" id="WP_166338589.1">
    <property type="nucleotide sequence ID" value="NZ_WPCR01000002.1"/>
</dbReference>
<dbReference type="SUPFAM" id="SSF116734">
    <property type="entry name" value="DNA methylase specificity domain"/>
    <property type="match status" value="1"/>
</dbReference>
<evidence type="ECO:0000313" key="3">
    <source>
        <dbReference type="EMBL" id="NHM13628.1"/>
    </source>
</evidence>
<evidence type="ECO:0000256" key="2">
    <source>
        <dbReference type="ARBA" id="ARBA00023125"/>
    </source>
</evidence>
<name>A0ABX0IG96_9ACTN</name>
<organism evidence="3 4">
    <name type="scientific">Xiamenia xianingshaonis</name>
    <dbReference type="NCBI Taxonomy" id="2682776"/>
    <lineage>
        <taxon>Bacteria</taxon>
        <taxon>Bacillati</taxon>
        <taxon>Actinomycetota</taxon>
        <taxon>Coriobacteriia</taxon>
        <taxon>Eggerthellales</taxon>
        <taxon>Eggerthellaceae</taxon>
        <taxon>Xiamenia</taxon>
    </lineage>
</organism>
<keyword evidence="1" id="KW-0680">Restriction system</keyword>
<sequence length="101" mass="11276">MFRASKPSFAPYLYSVLRSDGFFEHVMAGAKGTKMPRGDKKQMMQYPVSDECDEKNLGILSSMLEQISANNRENDRLIELRDALLPKLMSGEIDASGLSAE</sequence>
<protein>
    <recommendedName>
        <fullName evidence="5">Type I restriction modification DNA specificity domain-containing protein</fullName>
    </recommendedName>
</protein>
<reference evidence="3 4" key="1">
    <citation type="submission" date="2019-11" db="EMBL/GenBank/DDBJ databases">
        <title>Eggerthellaceae novel genus isolated from the rectal contents of marmort.</title>
        <authorList>
            <person name="Zhang G."/>
        </authorList>
    </citation>
    <scope>NUCLEOTIDE SEQUENCE [LARGE SCALE GENOMIC DNA]</scope>
    <source>
        <strain evidence="4">zg-886</strain>
    </source>
</reference>
<keyword evidence="4" id="KW-1185">Reference proteome</keyword>
<dbReference type="InterPro" id="IPR044946">
    <property type="entry name" value="Restrct_endonuc_typeI_TRD_sf"/>
</dbReference>
<proteinExistence type="predicted"/>
<gene>
    <name evidence="3" type="ORF">GMI68_02375</name>
</gene>
<accession>A0ABX0IG96</accession>
<keyword evidence="2" id="KW-0238">DNA-binding</keyword>
<dbReference type="EMBL" id="WPCR01000002">
    <property type="protein sequence ID" value="NHM13628.1"/>
    <property type="molecule type" value="Genomic_DNA"/>
</dbReference>
<evidence type="ECO:0000256" key="1">
    <source>
        <dbReference type="ARBA" id="ARBA00022747"/>
    </source>
</evidence>
<evidence type="ECO:0000313" key="4">
    <source>
        <dbReference type="Proteomes" id="UP000636394"/>
    </source>
</evidence>
<dbReference type="Gene3D" id="3.90.220.20">
    <property type="entry name" value="DNA methylase specificity domains"/>
    <property type="match status" value="1"/>
</dbReference>
<comment type="caution">
    <text evidence="3">The sequence shown here is derived from an EMBL/GenBank/DDBJ whole genome shotgun (WGS) entry which is preliminary data.</text>
</comment>